<dbReference type="EMBL" id="QPGL01000006">
    <property type="protein sequence ID" value="RCS68325.1"/>
    <property type="molecule type" value="Genomic_DNA"/>
</dbReference>
<proteinExistence type="predicted"/>
<dbReference type="InterPro" id="IPR009057">
    <property type="entry name" value="Homeodomain-like_sf"/>
</dbReference>
<evidence type="ECO:0000313" key="2">
    <source>
        <dbReference type="EMBL" id="RCS68325.1"/>
    </source>
</evidence>
<dbReference type="Proteomes" id="UP000252479">
    <property type="component" value="Unassembled WGS sequence"/>
</dbReference>
<accession>A0A368LFV1</accession>
<dbReference type="OrthoDB" id="9813126at2"/>
<reference evidence="2 3" key="1">
    <citation type="journal article" date="2017" name="Elife">
        <title>Extensive horizontal gene transfer in cheese-associated bacteria.</title>
        <authorList>
            <person name="Bonham K.S."/>
            <person name="Wolfe B.E."/>
            <person name="Dutton R.J."/>
        </authorList>
    </citation>
    <scope>NUCLEOTIDE SEQUENCE [LARGE SCALE GENOMIC DNA]</scope>
    <source>
        <strain evidence="2 3">JB196</strain>
    </source>
</reference>
<evidence type="ECO:0000313" key="3">
    <source>
        <dbReference type="Proteomes" id="UP000252479"/>
    </source>
</evidence>
<evidence type="ECO:0000256" key="1">
    <source>
        <dbReference type="SAM" id="Coils"/>
    </source>
</evidence>
<comment type="caution">
    <text evidence="2">The sequence shown here is derived from an EMBL/GenBank/DDBJ whole genome shotgun (WGS) entry which is preliminary data.</text>
</comment>
<gene>
    <name evidence="2" type="ORF">CIK83_18170</name>
</gene>
<dbReference type="RefSeq" id="WP_110957785.1">
    <property type="nucleotide sequence ID" value="NZ_QPGL01000006.1"/>
</dbReference>
<feature type="coiled-coil region" evidence="1">
    <location>
        <begin position="121"/>
        <end position="148"/>
    </location>
</feature>
<protein>
    <recommendedName>
        <fullName evidence="4">Transposase</fullName>
    </recommendedName>
</protein>
<evidence type="ECO:0008006" key="4">
    <source>
        <dbReference type="Google" id="ProtNLM"/>
    </source>
</evidence>
<dbReference type="GeneID" id="303190850"/>
<keyword evidence="3" id="KW-1185">Reference proteome</keyword>
<name>A0A368LFV1_9VIBR</name>
<keyword evidence="1" id="KW-0175">Coiled coil</keyword>
<sequence>MKHYSAQSKESALQKMMPPNNIAIAQLSIEMGIGESTLYNWRKQAIDKGHLVPGDGKNAEQWSSANKFSVVLETASLNQAELAEYCRGKGLYVEQVSAWRNACIDANANVKEQEKAFSTETKKDKKQINQLEKELRRKDKALAETAALLVLRKKANAIWGEAEDE</sequence>
<dbReference type="AlphaFoldDB" id="A0A368LFV1"/>
<organism evidence="2 3">
    <name type="scientific">Vibrio casei</name>
    <dbReference type="NCBI Taxonomy" id="673372"/>
    <lineage>
        <taxon>Bacteria</taxon>
        <taxon>Pseudomonadati</taxon>
        <taxon>Pseudomonadota</taxon>
        <taxon>Gammaproteobacteria</taxon>
        <taxon>Vibrionales</taxon>
        <taxon>Vibrionaceae</taxon>
        <taxon>Vibrio</taxon>
    </lineage>
</organism>
<dbReference type="SUPFAM" id="SSF46689">
    <property type="entry name" value="Homeodomain-like"/>
    <property type="match status" value="1"/>
</dbReference>